<dbReference type="Proteomes" id="UP000637267">
    <property type="component" value="Unassembled WGS sequence"/>
</dbReference>
<comment type="caution">
    <text evidence="2">The sequence shown here is derived from an EMBL/GenBank/DDBJ whole genome shotgun (WGS) entry which is preliminary data.</text>
</comment>
<dbReference type="GO" id="GO:0008270">
    <property type="term" value="F:zinc ion binding"/>
    <property type="evidence" value="ECO:0007669"/>
    <property type="project" value="UniProtKB-KW"/>
</dbReference>
<feature type="domain" description="Zinc finger CHCC-type" evidence="1">
    <location>
        <begin position="44"/>
        <end position="67"/>
    </location>
</feature>
<keyword evidence="3" id="KW-1185">Reference proteome</keyword>
<keyword evidence="2" id="KW-0863">Zinc-finger</keyword>
<gene>
    <name evidence="2" type="ORF">GCM10010970_32460</name>
</gene>
<dbReference type="InterPro" id="IPR019401">
    <property type="entry name" value="Znf_CHCC"/>
</dbReference>
<dbReference type="EMBL" id="BMLX01000005">
    <property type="protein sequence ID" value="GGP23246.1"/>
    <property type="molecule type" value="Genomic_DNA"/>
</dbReference>
<organism evidence="2 3">
    <name type="scientific">Silvimonas iriomotensis</name>
    <dbReference type="NCBI Taxonomy" id="449662"/>
    <lineage>
        <taxon>Bacteria</taxon>
        <taxon>Pseudomonadati</taxon>
        <taxon>Pseudomonadota</taxon>
        <taxon>Betaproteobacteria</taxon>
        <taxon>Neisseriales</taxon>
        <taxon>Chitinibacteraceae</taxon>
        <taxon>Silvimonas</taxon>
    </lineage>
</organism>
<accession>A0ABQ2PCX1</accession>
<evidence type="ECO:0000313" key="3">
    <source>
        <dbReference type="Proteomes" id="UP000637267"/>
    </source>
</evidence>
<dbReference type="Gene3D" id="2.60.260.40">
    <property type="entry name" value="q5lls5 like domains"/>
    <property type="match status" value="1"/>
</dbReference>
<dbReference type="Pfam" id="PF10276">
    <property type="entry name" value="zf-CHCC"/>
    <property type="match status" value="1"/>
</dbReference>
<reference evidence="3" key="1">
    <citation type="journal article" date="2019" name="Int. J. Syst. Evol. Microbiol.">
        <title>The Global Catalogue of Microorganisms (GCM) 10K type strain sequencing project: providing services to taxonomists for standard genome sequencing and annotation.</title>
        <authorList>
            <consortium name="The Broad Institute Genomics Platform"/>
            <consortium name="The Broad Institute Genome Sequencing Center for Infectious Disease"/>
            <person name="Wu L."/>
            <person name="Ma J."/>
        </authorList>
    </citation>
    <scope>NUCLEOTIDE SEQUENCE [LARGE SCALE GENOMIC DNA]</scope>
    <source>
        <strain evidence="3">CGMCC 1.8859</strain>
    </source>
</reference>
<sequence length="79" mass="8891">MADPCQVSDKNMSELKENTQRVIEVGAADLPLHCPMPDMMKWNAHPRVFLPIDRTGEALCPYCGTQYRLKAGEVIKGHH</sequence>
<protein>
    <submittedName>
        <fullName evidence="2">Zinc-finger domain-containing protein</fullName>
    </submittedName>
</protein>
<evidence type="ECO:0000313" key="2">
    <source>
        <dbReference type="EMBL" id="GGP23246.1"/>
    </source>
</evidence>
<keyword evidence="2" id="KW-0862">Zinc</keyword>
<evidence type="ECO:0000259" key="1">
    <source>
        <dbReference type="Pfam" id="PF10276"/>
    </source>
</evidence>
<keyword evidence="2" id="KW-0479">Metal-binding</keyword>
<name>A0ABQ2PCX1_9NEIS</name>
<proteinExistence type="predicted"/>